<proteinExistence type="predicted"/>
<sequence length="80" mass="8777">MEEATILDCHLSHMFQKKFDLDYFTSATEVMKEIRNVQAAEGPANLTVGLASAQIALNNGRADGTRTNAKSLILLCVTDY</sequence>
<dbReference type="AlphaFoldDB" id="A0A3P7JGQ0"/>
<name>A0A3P7JGQ0_STRVU</name>
<dbReference type="Proteomes" id="UP000270094">
    <property type="component" value="Unassembled WGS sequence"/>
</dbReference>
<feature type="non-terminal residue" evidence="1">
    <location>
        <position position="80"/>
    </location>
</feature>
<protein>
    <submittedName>
        <fullName evidence="1">Uncharacterized protein</fullName>
    </submittedName>
</protein>
<dbReference type="EMBL" id="UYYB01133830">
    <property type="protein sequence ID" value="VDM84861.1"/>
    <property type="molecule type" value="Genomic_DNA"/>
</dbReference>
<gene>
    <name evidence="1" type="ORF">SVUK_LOCUS19859</name>
</gene>
<accession>A0A3P7JGQ0</accession>
<evidence type="ECO:0000313" key="2">
    <source>
        <dbReference type="Proteomes" id="UP000270094"/>
    </source>
</evidence>
<reference evidence="1 2" key="1">
    <citation type="submission" date="2018-11" db="EMBL/GenBank/DDBJ databases">
        <authorList>
            <consortium name="Pathogen Informatics"/>
        </authorList>
    </citation>
    <scope>NUCLEOTIDE SEQUENCE [LARGE SCALE GENOMIC DNA]</scope>
</reference>
<keyword evidence="2" id="KW-1185">Reference proteome</keyword>
<evidence type="ECO:0000313" key="1">
    <source>
        <dbReference type="EMBL" id="VDM84861.1"/>
    </source>
</evidence>
<organism evidence="1 2">
    <name type="scientific">Strongylus vulgaris</name>
    <name type="common">Blood worm</name>
    <dbReference type="NCBI Taxonomy" id="40348"/>
    <lineage>
        <taxon>Eukaryota</taxon>
        <taxon>Metazoa</taxon>
        <taxon>Ecdysozoa</taxon>
        <taxon>Nematoda</taxon>
        <taxon>Chromadorea</taxon>
        <taxon>Rhabditida</taxon>
        <taxon>Rhabditina</taxon>
        <taxon>Rhabditomorpha</taxon>
        <taxon>Strongyloidea</taxon>
        <taxon>Strongylidae</taxon>
        <taxon>Strongylus</taxon>
    </lineage>
</organism>